<evidence type="ECO:0000313" key="4">
    <source>
        <dbReference type="EMBL" id="AHG90510.1"/>
    </source>
</evidence>
<dbReference type="GO" id="GO:0004493">
    <property type="term" value="F:methylmalonyl-CoA epimerase activity"/>
    <property type="evidence" value="ECO:0007669"/>
    <property type="project" value="TreeGrafter"/>
</dbReference>
<accession>W0RJJ2</accession>
<dbReference type="Pfam" id="PF13669">
    <property type="entry name" value="Glyoxalase_4"/>
    <property type="match status" value="1"/>
</dbReference>
<dbReference type="InParanoid" id="W0RJJ2"/>
<dbReference type="GO" id="GO:0046872">
    <property type="term" value="F:metal ion binding"/>
    <property type="evidence" value="ECO:0007669"/>
    <property type="project" value="UniProtKB-KW"/>
</dbReference>
<protein>
    <submittedName>
        <fullName evidence="4">Methylmalonyl-CoA epimerase</fullName>
    </submittedName>
</protein>
<dbReference type="HOGENOM" id="CLU_046006_5_2_0"/>
<evidence type="ECO:0000256" key="1">
    <source>
        <dbReference type="ARBA" id="ARBA00009308"/>
    </source>
</evidence>
<dbReference type="KEGG" id="gba:J421_2973"/>
<dbReference type="OrthoDB" id="9788468at2"/>
<comment type="similarity">
    <text evidence="1">Belongs to the methylmalonyl-CoA epimerase family.</text>
</comment>
<organism evidence="4 5">
    <name type="scientific">Gemmatirosa kalamazoonensis</name>
    <dbReference type="NCBI Taxonomy" id="861299"/>
    <lineage>
        <taxon>Bacteria</taxon>
        <taxon>Pseudomonadati</taxon>
        <taxon>Gemmatimonadota</taxon>
        <taxon>Gemmatimonadia</taxon>
        <taxon>Gemmatimonadales</taxon>
        <taxon>Gemmatimonadaceae</taxon>
        <taxon>Gemmatirosa</taxon>
    </lineage>
</organism>
<dbReference type="EMBL" id="CP007128">
    <property type="protein sequence ID" value="AHG90510.1"/>
    <property type="molecule type" value="Genomic_DNA"/>
</dbReference>
<dbReference type="PANTHER" id="PTHR43048:SF3">
    <property type="entry name" value="METHYLMALONYL-COA EPIMERASE, MITOCHONDRIAL"/>
    <property type="match status" value="1"/>
</dbReference>
<reference evidence="4 5" key="1">
    <citation type="journal article" date="2014" name="Genome Announc.">
        <title>Genome Sequence and Methylome of Soil Bacterium Gemmatirosa kalamazoonensis KBS708T, a Member of the Rarely Cultivated Gemmatimonadetes Phylum.</title>
        <authorList>
            <person name="Debruyn J.M."/>
            <person name="Radosevich M."/>
            <person name="Wommack K.E."/>
            <person name="Polson S.W."/>
            <person name="Hauser L.J."/>
            <person name="Fawaz M.N."/>
            <person name="Korlach J."/>
            <person name="Tsai Y.C."/>
        </authorList>
    </citation>
    <scope>NUCLEOTIDE SEQUENCE [LARGE SCALE GENOMIC DNA]</scope>
    <source>
        <strain evidence="4 5">KBS708</strain>
    </source>
</reference>
<dbReference type="SUPFAM" id="SSF54593">
    <property type="entry name" value="Glyoxalase/Bleomycin resistance protein/Dihydroxybiphenyl dioxygenase"/>
    <property type="match status" value="1"/>
</dbReference>
<keyword evidence="5" id="KW-1185">Reference proteome</keyword>
<dbReference type="AlphaFoldDB" id="W0RJJ2"/>
<gene>
    <name evidence="4" type="ORF">J421_2973</name>
</gene>
<evidence type="ECO:0000256" key="2">
    <source>
        <dbReference type="ARBA" id="ARBA00022723"/>
    </source>
</evidence>
<dbReference type="InterPro" id="IPR051785">
    <property type="entry name" value="MMCE/EMCE_epimerase"/>
</dbReference>
<name>W0RJJ2_9BACT</name>
<proteinExistence type="inferred from homology"/>
<dbReference type="eggNOG" id="COG0346">
    <property type="taxonomic scope" value="Bacteria"/>
</dbReference>
<keyword evidence="2" id="KW-0479">Metal-binding</keyword>
<evidence type="ECO:0000313" key="5">
    <source>
        <dbReference type="Proteomes" id="UP000019151"/>
    </source>
</evidence>
<feature type="domain" description="VOC" evidence="3">
    <location>
        <begin position="11"/>
        <end position="137"/>
    </location>
</feature>
<dbReference type="FunCoup" id="W0RJJ2">
    <property type="interactions" value="251"/>
</dbReference>
<dbReference type="InterPro" id="IPR017515">
    <property type="entry name" value="MeMalonyl-CoA_epimerase"/>
</dbReference>
<dbReference type="Gene3D" id="3.10.180.10">
    <property type="entry name" value="2,3-Dihydroxybiphenyl 1,2-Dioxygenase, domain 1"/>
    <property type="match status" value="1"/>
</dbReference>
<dbReference type="PANTHER" id="PTHR43048">
    <property type="entry name" value="METHYLMALONYL-COA EPIMERASE"/>
    <property type="match status" value="1"/>
</dbReference>
<dbReference type="RefSeq" id="WP_025411980.1">
    <property type="nucleotide sequence ID" value="NZ_CP007128.1"/>
</dbReference>
<dbReference type="STRING" id="861299.J421_2973"/>
<dbReference type="InterPro" id="IPR037523">
    <property type="entry name" value="VOC_core"/>
</dbReference>
<dbReference type="InterPro" id="IPR029068">
    <property type="entry name" value="Glyas_Bleomycin-R_OHBP_Dase"/>
</dbReference>
<dbReference type="PROSITE" id="PS51819">
    <property type="entry name" value="VOC"/>
    <property type="match status" value="1"/>
</dbReference>
<sequence>MPEKPAARGTRIAHVGLAVRALDEILPFYRDVLGMPETPLDDADGARIAGLVAGESLVELLEPADESSPIGKFLAKRGPGIHHICFAVDDLDGTLARCRAAGIRLIDERPRIGAEGKRIAFLHPSATAGVLVELSEY</sequence>
<dbReference type="CDD" id="cd07249">
    <property type="entry name" value="MMCE"/>
    <property type="match status" value="1"/>
</dbReference>
<dbReference type="GO" id="GO:0046491">
    <property type="term" value="P:L-methylmalonyl-CoA metabolic process"/>
    <property type="evidence" value="ECO:0007669"/>
    <property type="project" value="TreeGrafter"/>
</dbReference>
<dbReference type="Proteomes" id="UP000019151">
    <property type="component" value="Chromosome"/>
</dbReference>
<dbReference type="NCBIfam" id="TIGR03081">
    <property type="entry name" value="metmalonyl_epim"/>
    <property type="match status" value="1"/>
</dbReference>
<evidence type="ECO:0000259" key="3">
    <source>
        <dbReference type="PROSITE" id="PS51819"/>
    </source>
</evidence>